<reference evidence="3 4" key="1">
    <citation type="journal article" date="2024" name="IMA Fungus">
        <title>IMA Genome - F19 : A genome assembly and annotation guide to empower mycologists, including annotated draft genome sequences of Ceratocystis pirilliformis, Diaporthe australafricana, Fusarium ophioides, Paecilomyces lecythidis, and Sporothrix stenoceras.</title>
        <authorList>
            <person name="Aylward J."/>
            <person name="Wilson A.M."/>
            <person name="Visagie C.M."/>
            <person name="Spraker J."/>
            <person name="Barnes I."/>
            <person name="Buitendag C."/>
            <person name="Ceriani C."/>
            <person name="Del Mar Angel L."/>
            <person name="du Plessis D."/>
            <person name="Fuchs T."/>
            <person name="Gasser K."/>
            <person name="Kramer D."/>
            <person name="Li W."/>
            <person name="Munsamy K."/>
            <person name="Piso A."/>
            <person name="Price J.L."/>
            <person name="Sonnekus B."/>
            <person name="Thomas C."/>
            <person name="van der Nest A."/>
            <person name="van Dijk A."/>
            <person name="van Heerden A."/>
            <person name="van Vuuren N."/>
            <person name="Yilmaz N."/>
            <person name="Duong T.A."/>
            <person name="van der Merwe N.A."/>
            <person name="Wingfield M.J."/>
            <person name="Wingfield B.D."/>
        </authorList>
    </citation>
    <scope>NUCLEOTIDE SEQUENCE [LARGE SCALE GENOMIC DNA]</scope>
    <source>
        <strain evidence="3 4">CMW 5346</strain>
    </source>
</reference>
<evidence type="ECO:0000313" key="4">
    <source>
        <dbReference type="Proteomes" id="UP001583186"/>
    </source>
</evidence>
<keyword evidence="2" id="KW-0812">Transmembrane</keyword>
<comment type="caution">
    <text evidence="3">The sequence shown here is derived from an EMBL/GenBank/DDBJ whole genome shotgun (WGS) entry which is preliminary data.</text>
</comment>
<proteinExistence type="predicted"/>
<feature type="transmembrane region" description="Helical" evidence="2">
    <location>
        <begin position="61"/>
        <end position="83"/>
    </location>
</feature>
<organism evidence="3 4">
    <name type="scientific">Sporothrix stenoceras</name>
    <dbReference type="NCBI Taxonomy" id="5173"/>
    <lineage>
        <taxon>Eukaryota</taxon>
        <taxon>Fungi</taxon>
        <taxon>Dikarya</taxon>
        <taxon>Ascomycota</taxon>
        <taxon>Pezizomycotina</taxon>
        <taxon>Sordariomycetes</taxon>
        <taxon>Sordariomycetidae</taxon>
        <taxon>Ophiostomatales</taxon>
        <taxon>Ophiostomataceae</taxon>
        <taxon>Sporothrix</taxon>
    </lineage>
</organism>
<feature type="region of interest" description="Disordered" evidence="1">
    <location>
        <begin position="251"/>
        <end position="276"/>
    </location>
</feature>
<feature type="compositionally biased region" description="Basic and acidic residues" evidence="1">
    <location>
        <begin position="148"/>
        <end position="157"/>
    </location>
</feature>
<feature type="region of interest" description="Disordered" evidence="1">
    <location>
        <begin position="148"/>
        <end position="212"/>
    </location>
</feature>
<accession>A0ABR3ZIU0</accession>
<protein>
    <submittedName>
        <fullName evidence="3">Uncharacterized protein</fullName>
    </submittedName>
</protein>
<dbReference type="EMBL" id="JAWCUI010000009">
    <property type="protein sequence ID" value="KAL1900623.1"/>
    <property type="molecule type" value="Genomic_DNA"/>
</dbReference>
<feature type="transmembrane region" description="Helical" evidence="2">
    <location>
        <begin position="104"/>
        <end position="125"/>
    </location>
</feature>
<evidence type="ECO:0000256" key="1">
    <source>
        <dbReference type="SAM" id="MobiDB-lite"/>
    </source>
</evidence>
<sequence length="305" mass="32074">MFFPVGSTPMAVSGRLGDYDSTKNYGNTDAIGSKASSNGGTTFNTGNNHDDFDTNDHHVPIWAWVLVGIGAALVAAFVLSTLFNALHERRLARAENRKPRYARAALAGLKFALFFWVFAAIANGVRSVLGRGKKASATTSYEKIDRNLDNKDRDARSSRSFNGRTYDDSMSYGGGNSDDTINEEPWSSAAYGDGGSGQAGRSGHQYSHSNEKYEPYSSGAAIGTAVTGSGTTAVSVGPAAPYSPNSAFTNTTATSSHVPPPVHITPSVSPMATPLPTPAAVTEPLMSSAAPSATYVPGQDSRPMY</sequence>
<evidence type="ECO:0000256" key="2">
    <source>
        <dbReference type="SAM" id="Phobius"/>
    </source>
</evidence>
<gene>
    <name evidence="3" type="ORF">Sste5346_002348</name>
</gene>
<evidence type="ECO:0000313" key="3">
    <source>
        <dbReference type="EMBL" id="KAL1900623.1"/>
    </source>
</evidence>
<keyword evidence="2" id="KW-1133">Transmembrane helix</keyword>
<dbReference type="Proteomes" id="UP001583186">
    <property type="component" value="Unassembled WGS sequence"/>
</dbReference>
<name>A0ABR3ZIU0_9PEZI</name>
<keyword evidence="2" id="KW-0472">Membrane</keyword>
<keyword evidence="4" id="KW-1185">Reference proteome</keyword>